<sequence>MQLFYFSIGFPRTVLFLPSSFPSAAPLALIPQPAPPPPLLPGQGWSGGLGGRRTGGQASARYNHTVNPIAVPEEGMRTHDLDSLIALRRLISFQTLNGFEVELSFRQGAVTLLPPPSLPLPQ</sequence>
<evidence type="ECO:0000256" key="1">
    <source>
        <dbReference type="SAM" id="MobiDB-lite"/>
    </source>
</evidence>
<protein>
    <submittedName>
        <fullName evidence="2">Uncharacterized protein</fullName>
    </submittedName>
</protein>
<name>A0A5B7IQY1_PORTR</name>
<proteinExistence type="predicted"/>
<reference evidence="2 3" key="1">
    <citation type="submission" date="2019-05" db="EMBL/GenBank/DDBJ databases">
        <title>Another draft genome of Portunus trituberculatus and its Hox gene families provides insights of decapod evolution.</title>
        <authorList>
            <person name="Jeong J.-H."/>
            <person name="Song I."/>
            <person name="Kim S."/>
            <person name="Choi T."/>
            <person name="Kim D."/>
            <person name="Ryu S."/>
            <person name="Kim W."/>
        </authorList>
    </citation>
    <scope>NUCLEOTIDE SEQUENCE [LARGE SCALE GENOMIC DNA]</scope>
    <source>
        <tissue evidence="2">Muscle</tissue>
    </source>
</reference>
<accession>A0A5B7IQY1</accession>
<dbReference type="EMBL" id="VSRR010065604">
    <property type="protein sequence ID" value="MPC84509.1"/>
    <property type="molecule type" value="Genomic_DNA"/>
</dbReference>
<feature type="region of interest" description="Disordered" evidence="1">
    <location>
        <begin position="39"/>
        <end position="61"/>
    </location>
</feature>
<comment type="caution">
    <text evidence="2">The sequence shown here is derived from an EMBL/GenBank/DDBJ whole genome shotgun (WGS) entry which is preliminary data.</text>
</comment>
<evidence type="ECO:0000313" key="3">
    <source>
        <dbReference type="Proteomes" id="UP000324222"/>
    </source>
</evidence>
<evidence type="ECO:0000313" key="2">
    <source>
        <dbReference type="EMBL" id="MPC84509.1"/>
    </source>
</evidence>
<organism evidence="2 3">
    <name type="scientific">Portunus trituberculatus</name>
    <name type="common">Swimming crab</name>
    <name type="synonym">Neptunus trituberculatus</name>
    <dbReference type="NCBI Taxonomy" id="210409"/>
    <lineage>
        <taxon>Eukaryota</taxon>
        <taxon>Metazoa</taxon>
        <taxon>Ecdysozoa</taxon>
        <taxon>Arthropoda</taxon>
        <taxon>Crustacea</taxon>
        <taxon>Multicrustacea</taxon>
        <taxon>Malacostraca</taxon>
        <taxon>Eumalacostraca</taxon>
        <taxon>Eucarida</taxon>
        <taxon>Decapoda</taxon>
        <taxon>Pleocyemata</taxon>
        <taxon>Brachyura</taxon>
        <taxon>Eubrachyura</taxon>
        <taxon>Portunoidea</taxon>
        <taxon>Portunidae</taxon>
        <taxon>Portuninae</taxon>
        <taxon>Portunus</taxon>
    </lineage>
</organism>
<dbReference type="AlphaFoldDB" id="A0A5B7IQY1"/>
<keyword evidence="3" id="KW-1185">Reference proteome</keyword>
<dbReference type="Proteomes" id="UP000324222">
    <property type="component" value="Unassembled WGS sequence"/>
</dbReference>
<gene>
    <name evidence="2" type="ORF">E2C01_079248</name>
</gene>
<feature type="compositionally biased region" description="Gly residues" evidence="1">
    <location>
        <begin position="44"/>
        <end position="54"/>
    </location>
</feature>